<reference evidence="1" key="2">
    <citation type="journal article" date="2007" name="Science">
        <title>Genome sequence of Aedes aegypti, a major arbovirus vector.</title>
        <authorList>
            <person name="Nene V."/>
            <person name="Wortman J.R."/>
            <person name="Lawson D."/>
            <person name="Haas B."/>
            <person name="Kodira C."/>
            <person name="Tu Z.J."/>
            <person name="Loftus B."/>
            <person name="Xi Z."/>
            <person name="Megy K."/>
            <person name="Grabherr M."/>
            <person name="Ren Q."/>
            <person name="Zdobnov E.M."/>
            <person name="Lobo N.F."/>
            <person name="Campbell K.S."/>
            <person name="Brown S.E."/>
            <person name="Bonaldo M.F."/>
            <person name="Zhu J."/>
            <person name="Sinkins S.P."/>
            <person name="Hogenkamp D.G."/>
            <person name="Amedeo P."/>
            <person name="Arensburger P."/>
            <person name="Atkinson P.W."/>
            <person name="Bidwell S."/>
            <person name="Biedler J."/>
            <person name="Birney E."/>
            <person name="Bruggner R.V."/>
            <person name="Costas J."/>
            <person name="Coy M.R."/>
            <person name="Crabtree J."/>
            <person name="Crawford M."/>
            <person name="Debruyn B."/>
            <person name="Decaprio D."/>
            <person name="Eiglmeier K."/>
            <person name="Eisenstadt E."/>
            <person name="El-Dorry H."/>
            <person name="Gelbart W.M."/>
            <person name="Gomes S.L."/>
            <person name="Hammond M."/>
            <person name="Hannick L.I."/>
            <person name="Hogan J.R."/>
            <person name="Holmes M.H."/>
            <person name="Jaffe D."/>
            <person name="Johnston J.S."/>
            <person name="Kennedy R.C."/>
            <person name="Koo H."/>
            <person name="Kravitz S."/>
            <person name="Kriventseva E.V."/>
            <person name="Kulp D."/>
            <person name="Labutti K."/>
            <person name="Lee E."/>
            <person name="Li S."/>
            <person name="Lovin D.D."/>
            <person name="Mao C."/>
            <person name="Mauceli E."/>
            <person name="Menck C.F."/>
            <person name="Miller J.R."/>
            <person name="Montgomery P."/>
            <person name="Mori A."/>
            <person name="Nascimento A.L."/>
            <person name="Naveira H.F."/>
            <person name="Nusbaum C."/>
            <person name="O'leary S."/>
            <person name="Orvis J."/>
            <person name="Pertea M."/>
            <person name="Quesneville H."/>
            <person name="Reidenbach K.R."/>
            <person name="Rogers Y.H."/>
            <person name="Roth C.W."/>
            <person name="Schneider J.R."/>
            <person name="Schatz M."/>
            <person name="Shumway M."/>
            <person name="Stanke M."/>
            <person name="Stinson E.O."/>
            <person name="Tubio J.M."/>
            <person name="Vanzee J.P."/>
            <person name="Verjovski-Almeida S."/>
            <person name="Werner D."/>
            <person name="White O."/>
            <person name="Wyder S."/>
            <person name="Zeng Q."/>
            <person name="Zhao Q."/>
            <person name="Zhao Y."/>
            <person name="Hill C.A."/>
            <person name="Raikhel A.S."/>
            <person name="Soares M.B."/>
            <person name="Knudson D.L."/>
            <person name="Lee N.H."/>
            <person name="Galagan J."/>
            <person name="Salzberg S.L."/>
            <person name="Paulsen I.T."/>
            <person name="Dimopoulos G."/>
            <person name="Collins F.H."/>
            <person name="Birren B."/>
            <person name="Fraser-Liggett C.M."/>
            <person name="Severson D.W."/>
        </authorList>
    </citation>
    <scope>NUCLEOTIDE SEQUENCE [LARGE SCALE GENOMIC DNA]</scope>
    <source>
        <strain evidence="1">Liverpool</strain>
    </source>
</reference>
<reference evidence="1" key="3">
    <citation type="submission" date="2012-09" db="EMBL/GenBank/DDBJ databases">
        <authorList>
            <consortium name="VectorBase"/>
        </authorList>
    </citation>
    <scope>NUCLEOTIDE SEQUENCE</scope>
    <source>
        <strain evidence="1">Liverpool</strain>
    </source>
</reference>
<dbReference type="AlphaFoldDB" id="J9HSF0"/>
<protein>
    <submittedName>
        <fullName evidence="1">AAEL017243-PA</fullName>
    </submittedName>
</protein>
<name>J9HSF0_AEDAE</name>
<dbReference type="HOGENOM" id="CLU_3360042_0_0_1"/>
<sequence length="36" mass="3981">MCFDNTPSLYQEGLPLCVWDSYSLNATVPRCKSGLA</sequence>
<evidence type="ECO:0000313" key="2">
    <source>
        <dbReference type="Proteomes" id="UP000682892"/>
    </source>
</evidence>
<evidence type="ECO:0000313" key="1">
    <source>
        <dbReference type="EMBL" id="EJY57538.1"/>
    </source>
</evidence>
<reference evidence="1" key="1">
    <citation type="submission" date="2005-10" db="EMBL/GenBank/DDBJ databases">
        <authorList>
            <person name="Loftus B.J."/>
            <person name="Nene V.M."/>
            <person name="Hannick L.I."/>
            <person name="Bidwell S."/>
            <person name="Haas B."/>
            <person name="Amedeo P."/>
            <person name="Orvis J."/>
            <person name="Wortman J.R."/>
            <person name="White O.R."/>
            <person name="Salzberg S."/>
            <person name="Shumway M."/>
            <person name="Koo H."/>
            <person name="Zhao Y."/>
            <person name="Holmes M."/>
            <person name="Miller J."/>
            <person name="Schatz M."/>
            <person name="Pop M."/>
            <person name="Pai G."/>
            <person name="Utterback T."/>
            <person name="Rogers Y.-H."/>
            <person name="Kravitz S."/>
            <person name="Fraser C.M."/>
        </authorList>
    </citation>
    <scope>NUCLEOTIDE SEQUENCE</scope>
    <source>
        <strain evidence="1">Liverpool</strain>
    </source>
</reference>
<accession>J9HSF0</accession>
<organism evidence="1 2">
    <name type="scientific">Aedes aegypti</name>
    <name type="common">Yellowfever mosquito</name>
    <name type="synonym">Culex aegypti</name>
    <dbReference type="NCBI Taxonomy" id="7159"/>
    <lineage>
        <taxon>Eukaryota</taxon>
        <taxon>Metazoa</taxon>
        <taxon>Ecdysozoa</taxon>
        <taxon>Arthropoda</taxon>
        <taxon>Hexapoda</taxon>
        <taxon>Insecta</taxon>
        <taxon>Pterygota</taxon>
        <taxon>Neoptera</taxon>
        <taxon>Endopterygota</taxon>
        <taxon>Diptera</taxon>
        <taxon>Nematocera</taxon>
        <taxon>Culicoidea</taxon>
        <taxon>Culicidae</taxon>
        <taxon>Culicinae</taxon>
        <taxon>Aedini</taxon>
        <taxon>Aedes</taxon>
        <taxon>Stegomyia</taxon>
    </lineage>
</organism>
<dbReference type="EMBL" id="CH477307">
    <property type="protein sequence ID" value="EJY57538.1"/>
    <property type="molecule type" value="Genomic_DNA"/>
</dbReference>
<gene>
    <name evidence="1" type="ORF">AaeL_AAEL017243</name>
</gene>
<dbReference type="Proteomes" id="UP000682892">
    <property type="component" value="Chromosome 2"/>
</dbReference>
<proteinExistence type="predicted"/>
<dbReference type="PaxDb" id="7159-AAEL017243-PA"/>